<name>A0AAV0WHG5_9HEMI</name>
<dbReference type="Proteomes" id="UP001160148">
    <property type="component" value="Unassembled WGS sequence"/>
</dbReference>
<evidence type="ECO:0000313" key="1">
    <source>
        <dbReference type="EMBL" id="CAI6355092.1"/>
    </source>
</evidence>
<comment type="caution">
    <text evidence="1">The sequence shown here is derived from an EMBL/GenBank/DDBJ whole genome shotgun (WGS) entry which is preliminary data.</text>
</comment>
<protein>
    <submittedName>
        <fullName evidence="1">Uncharacterized protein</fullName>
    </submittedName>
</protein>
<reference evidence="1 2" key="1">
    <citation type="submission" date="2023-01" db="EMBL/GenBank/DDBJ databases">
        <authorList>
            <person name="Whitehead M."/>
        </authorList>
    </citation>
    <scope>NUCLEOTIDE SEQUENCE [LARGE SCALE GENOMIC DNA]</scope>
</reference>
<evidence type="ECO:0000313" key="2">
    <source>
        <dbReference type="Proteomes" id="UP001160148"/>
    </source>
</evidence>
<keyword evidence="2" id="KW-1185">Reference proteome</keyword>
<gene>
    <name evidence="1" type="ORF">MEUPH1_LOCUS10986</name>
</gene>
<dbReference type="EMBL" id="CARXXK010000002">
    <property type="protein sequence ID" value="CAI6355092.1"/>
    <property type="molecule type" value="Genomic_DNA"/>
</dbReference>
<sequence>MNIKKRSPSIQNYSKYVISGSDQTRPADFIKELRNGHFKEAYFVNFLIEHWIQLPVFIGNKIINLSHKNCNYTFIVHNGNVLRSTNELLSYNHELQCWANRNLIND</sequence>
<proteinExistence type="predicted"/>
<accession>A0AAV0WHG5</accession>
<organism evidence="1 2">
    <name type="scientific">Macrosiphum euphorbiae</name>
    <name type="common">potato aphid</name>
    <dbReference type="NCBI Taxonomy" id="13131"/>
    <lineage>
        <taxon>Eukaryota</taxon>
        <taxon>Metazoa</taxon>
        <taxon>Ecdysozoa</taxon>
        <taxon>Arthropoda</taxon>
        <taxon>Hexapoda</taxon>
        <taxon>Insecta</taxon>
        <taxon>Pterygota</taxon>
        <taxon>Neoptera</taxon>
        <taxon>Paraneoptera</taxon>
        <taxon>Hemiptera</taxon>
        <taxon>Sternorrhyncha</taxon>
        <taxon>Aphidomorpha</taxon>
        <taxon>Aphidoidea</taxon>
        <taxon>Aphididae</taxon>
        <taxon>Macrosiphini</taxon>
        <taxon>Macrosiphum</taxon>
    </lineage>
</organism>
<dbReference type="AlphaFoldDB" id="A0AAV0WHG5"/>